<keyword evidence="2" id="KW-1185">Reference proteome</keyword>
<dbReference type="EMBL" id="FODN01000009">
    <property type="protein sequence ID" value="SEO60372.1"/>
    <property type="molecule type" value="Genomic_DNA"/>
</dbReference>
<dbReference type="AlphaFoldDB" id="A0A1H8R1T0"/>
<dbReference type="Proteomes" id="UP000198657">
    <property type="component" value="Unassembled WGS sequence"/>
</dbReference>
<dbReference type="OrthoDB" id="3078221at2"/>
<gene>
    <name evidence="1" type="ORF">SAMN04487942_3174</name>
</gene>
<organism evidence="1 2">
    <name type="scientific">Flavobacterium sinopsychrotolerans</name>
    <dbReference type="NCBI Taxonomy" id="604089"/>
    <lineage>
        <taxon>Bacteria</taxon>
        <taxon>Pseudomonadati</taxon>
        <taxon>Bacteroidota</taxon>
        <taxon>Flavobacteriia</taxon>
        <taxon>Flavobacteriales</taxon>
        <taxon>Flavobacteriaceae</taxon>
        <taxon>Flavobacterium</taxon>
    </lineage>
</organism>
<name>A0A1H8R1T0_9FLAO</name>
<evidence type="ECO:0000313" key="1">
    <source>
        <dbReference type="EMBL" id="SEO60372.1"/>
    </source>
</evidence>
<accession>A0A1H8R1T0</accession>
<sequence length="417" mass="45452">MPDFKDSQFDYLFSAVADKYPAIGQNTDSTQFQFSGSPMAANWKTGNDINAYNIANSVSADTNGFYTPNPGSLFNAYSDMILSISPSIDGSTDPTYLKTLKLFTDASTNYQTALDNAIIAWTSYKQQNMNPKTGLPVETQAEWLADELGGLQYQTAIDDANKVKTATGNNLALLVQSLNAALASDQKKLVDPANTSNYKKADGSLTVLPTITLNGDLGTDVTNWDSYPATQYDLDVTLTKDSTVTTPWKTVYTTNVEQHCFSTSVDTSISSTRLIQDSNYKLRVMCKGLKAYNVTFGNWYSPSFVDPTTAQFSPAAGVTSETFFSATNGSLHMIPSQIWVMYQPTIELTISTDTFKETVQGTLNSSIDWVDILSFRFDCTAGASMAEVGETTTTITFNSPVLQGPQIFGVTSLKEIL</sequence>
<reference evidence="2" key="1">
    <citation type="submission" date="2016-10" db="EMBL/GenBank/DDBJ databases">
        <authorList>
            <person name="Varghese N."/>
            <person name="Submissions S."/>
        </authorList>
    </citation>
    <scope>NUCLEOTIDE SEQUENCE [LARGE SCALE GENOMIC DNA]</scope>
    <source>
        <strain evidence="2">CGMCC 1.8704</strain>
    </source>
</reference>
<dbReference type="RefSeq" id="WP_091173584.1">
    <property type="nucleotide sequence ID" value="NZ_CBCSFM010000008.1"/>
</dbReference>
<protein>
    <submittedName>
        <fullName evidence="1">Uncharacterized protein</fullName>
    </submittedName>
</protein>
<dbReference type="STRING" id="604089.SAMN04487942_3174"/>
<proteinExistence type="predicted"/>
<evidence type="ECO:0000313" key="2">
    <source>
        <dbReference type="Proteomes" id="UP000198657"/>
    </source>
</evidence>